<dbReference type="Proteomes" id="UP001189429">
    <property type="component" value="Unassembled WGS sequence"/>
</dbReference>
<dbReference type="PANTHER" id="PTHR10696:SF33">
    <property type="entry name" value="GAMMA-BUTYROBETAINE DIOXYGENASE"/>
    <property type="match status" value="1"/>
</dbReference>
<proteinExistence type="predicted"/>
<protein>
    <recommendedName>
        <fullName evidence="2">TauD/TfdA-like domain-containing protein</fullName>
    </recommendedName>
</protein>
<evidence type="ECO:0000259" key="2">
    <source>
        <dbReference type="Pfam" id="PF02668"/>
    </source>
</evidence>
<organism evidence="3 4">
    <name type="scientific">Prorocentrum cordatum</name>
    <dbReference type="NCBI Taxonomy" id="2364126"/>
    <lineage>
        <taxon>Eukaryota</taxon>
        <taxon>Sar</taxon>
        <taxon>Alveolata</taxon>
        <taxon>Dinophyceae</taxon>
        <taxon>Prorocentrales</taxon>
        <taxon>Prorocentraceae</taxon>
        <taxon>Prorocentrum</taxon>
    </lineage>
</organism>
<dbReference type="SUPFAM" id="SSF51197">
    <property type="entry name" value="Clavaminate synthase-like"/>
    <property type="match status" value="1"/>
</dbReference>
<dbReference type="InterPro" id="IPR050411">
    <property type="entry name" value="AlphaKG_dependent_hydroxylases"/>
</dbReference>
<dbReference type="InterPro" id="IPR003819">
    <property type="entry name" value="TauD/TfdA-like"/>
</dbReference>
<dbReference type="CDD" id="cd00250">
    <property type="entry name" value="CAS_like"/>
    <property type="match status" value="1"/>
</dbReference>
<dbReference type="Gene3D" id="3.60.130.10">
    <property type="entry name" value="Clavaminate synthase-like"/>
    <property type="match status" value="1"/>
</dbReference>
<dbReference type="InterPro" id="IPR042098">
    <property type="entry name" value="TauD-like_sf"/>
</dbReference>
<evidence type="ECO:0000313" key="3">
    <source>
        <dbReference type="EMBL" id="CAK0822167.1"/>
    </source>
</evidence>
<keyword evidence="4" id="KW-1185">Reference proteome</keyword>
<keyword evidence="1" id="KW-0560">Oxidoreductase</keyword>
<evidence type="ECO:0000256" key="1">
    <source>
        <dbReference type="ARBA" id="ARBA00023002"/>
    </source>
</evidence>
<feature type="domain" description="TauD/TfdA-like" evidence="2">
    <location>
        <begin position="173"/>
        <end position="402"/>
    </location>
</feature>
<name>A0ABN9RSY6_9DINO</name>
<accession>A0ABN9RSY6</accession>
<evidence type="ECO:0000313" key="4">
    <source>
        <dbReference type="Proteomes" id="UP001189429"/>
    </source>
</evidence>
<reference evidence="3" key="1">
    <citation type="submission" date="2023-10" db="EMBL/GenBank/DDBJ databases">
        <authorList>
            <person name="Chen Y."/>
            <person name="Shah S."/>
            <person name="Dougan E. K."/>
            <person name="Thang M."/>
            <person name="Chan C."/>
        </authorList>
    </citation>
    <scope>NUCLEOTIDE SEQUENCE [LARGE SCALE GENOMIC DNA]</scope>
</reference>
<dbReference type="Pfam" id="PF02668">
    <property type="entry name" value="TauD"/>
    <property type="match status" value="1"/>
</dbReference>
<gene>
    <name evidence="3" type="ORF">PCOR1329_LOCUS23252</name>
</gene>
<sequence length="419" mass="47193">MRAGSARRLLDHRRVSRFPTCSMRCRARLRGASTAAASMRIGGYKFHPRFVRENLLDEKSWDASSRQRLCFGVSPDIQGSVEQTGDDGGVECRFEDGAVGSFAMPPGRSAVDSDIAQAPKQSWPEDRKNFVETMRAGALDFSALEMVRRNSQDVDLGSASEGILNFVSPTERTALRNWIEALHRDGVALVKNMPAKPGALKQFAETIFGYVLPTAYGQTFTIRTRSEPNNLAYSNLGLQLHTDLPYYDVPPAIQLFHCIQQARLGGGNVFADGFAAAQQLRAAEPDMFAELSSRAVRFQDSTPAWELRAEHRLLELGSNGTVTRVHFNERARDSWSQWRETDDVDDVDCFYRALSRYEIFLEDPENAVHIKLQPGEMSVIDNWRVLHSREGFEGERWLEGGYVSWDQAHSLWRVLKLVS</sequence>
<comment type="caution">
    <text evidence="3">The sequence shown here is derived from an EMBL/GenBank/DDBJ whole genome shotgun (WGS) entry which is preliminary data.</text>
</comment>
<dbReference type="EMBL" id="CAUYUJ010007850">
    <property type="protein sequence ID" value="CAK0822167.1"/>
    <property type="molecule type" value="Genomic_DNA"/>
</dbReference>
<dbReference type="PANTHER" id="PTHR10696">
    <property type="entry name" value="GAMMA-BUTYROBETAINE HYDROXYLASE-RELATED"/>
    <property type="match status" value="1"/>
</dbReference>